<evidence type="ECO:0008006" key="3">
    <source>
        <dbReference type="Google" id="ProtNLM"/>
    </source>
</evidence>
<evidence type="ECO:0000313" key="2">
    <source>
        <dbReference type="Proteomes" id="UP001209317"/>
    </source>
</evidence>
<keyword evidence="2" id="KW-1185">Reference proteome</keyword>
<dbReference type="EMBL" id="JAOTPL010000002">
    <property type="protein sequence ID" value="MCU7693208.1"/>
    <property type="molecule type" value="Genomic_DNA"/>
</dbReference>
<protein>
    <recommendedName>
        <fullName evidence="3">Tc1-like transposase DDE domain-containing protein</fullName>
    </recommendedName>
</protein>
<organism evidence="1 2">
    <name type="scientific">Haoranjiania flava</name>
    <dbReference type="NCBI Taxonomy" id="1856322"/>
    <lineage>
        <taxon>Bacteria</taxon>
        <taxon>Pseudomonadati</taxon>
        <taxon>Bacteroidota</taxon>
        <taxon>Chitinophagia</taxon>
        <taxon>Chitinophagales</taxon>
        <taxon>Chitinophagaceae</taxon>
        <taxon>Haoranjiania</taxon>
    </lineage>
</organism>
<accession>A0AAE3LJ36</accession>
<proteinExistence type="predicted"/>
<reference evidence="1" key="1">
    <citation type="submission" date="2022-10" db="EMBL/GenBank/DDBJ databases">
        <authorList>
            <person name="Kim H.S."/>
            <person name="Kim J.-S."/>
            <person name="Suh M.K."/>
            <person name="Eom M.K."/>
            <person name="Lee J.-S."/>
        </authorList>
    </citation>
    <scope>NUCLEOTIDE SEQUENCE</scope>
    <source>
        <strain evidence="1">LIP-5</strain>
    </source>
</reference>
<dbReference type="RefSeq" id="WP_263036696.1">
    <property type="nucleotide sequence ID" value="NZ_JAOTPL010000002.1"/>
</dbReference>
<dbReference type="AlphaFoldDB" id="A0AAE3LJ36"/>
<name>A0AAE3LJ36_9BACT</name>
<dbReference type="Proteomes" id="UP001209317">
    <property type="component" value="Unassembled WGS sequence"/>
</dbReference>
<evidence type="ECO:0000313" key="1">
    <source>
        <dbReference type="EMBL" id="MCU7693208.1"/>
    </source>
</evidence>
<comment type="caution">
    <text evidence="1">The sequence shown here is derived from an EMBL/GenBank/DDBJ whole genome shotgun (WGS) entry which is preliminary data.</text>
</comment>
<sequence length="53" mass="6015">MAFFIKPKELQVPGNIILIFLPPYSPELTRQNRPAIHQIIGPANPLKYCNALQ</sequence>
<gene>
    <name evidence="1" type="ORF">OD355_01615</name>
</gene>